<protein>
    <submittedName>
        <fullName evidence="2">Uncharacterized protein</fullName>
    </submittedName>
</protein>
<sequence>MSMGGATLEELILARPLFQRILNLKFTMRWRSTSVAKNFYGNLPVVSSSTSQEQPEVRTAVCPSVPAVTSVLNGELEDELSVSVLEAEELEISSAEVEQSAYWTEKKIEQLVSSKGEDDKLLIFTPKATIEILTLMVEEAVVETVDEVEEMSDLDFSNDEEQTAETTMEEPSETVEAKQLVSSAEEEELSAAEQLTIVTVIEYPVETSTVMVENVVTDKEVVTEEIEEGEAAFVEEMDEAEETSDMDFLDDEEQTAETTMEEPSETVEAEQLVSSAEEEEDVQKQSS</sequence>
<organism evidence="2 3">
    <name type="scientific">Riccia fluitans</name>
    <dbReference type="NCBI Taxonomy" id="41844"/>
    <lineage>
        <taxon>Eukaryota</taxon>
        <taxon>Viridiplantae</taxon>
        <taxon>Streptophyta</taxon>
        <taxon>Embryophyta</taxon>
        <taxon>Marchantiophyta</taxon>
        <taxon>Marchantiopsida</taxon>
        <taxon>Marchantiidae</taxon>
        <taxon>Marchantiales</taxon>
        <taxon>Ricciaceae</taxon>
        <taxon>Riccia</taxon>
    </lineage>
</organism>
<dbReference type="Proteomes" id="UP001605036">
    <property type="component" value="Unassembled WGS sequence"/>
</dbReference>
<accession>A0ABD1YJJ8</accession>
<keyword evidence="3" id="KW-1185">Reference proteome</keyword>
<feature type="region of interest" description="Disordered" evidence="1">
    <location>
        <begin position="236"/>
        <end position="287"/>
    </location>
</feature>
<name>A0ABD1YJJ8_9MARC</name>
<proteinExistence type="predicted"/>
<gene>
    <name evidence="2" type="ORF">R1flu_015356</name>
</gene>
<reference evidence="2 3" key="1">
    <citation type="submission" date="2024-09" db="EMBL/GenBank/DDBJ databases">
        <title>Chromosome-scale assembly of Riccia fluitans.</title>
        <authorList>
            <person name="Paukszto L."/>
            <person name="Sawicki J."/>
            <person name="Karawczyk K."/>
            <person name="Piernik-Szablinska J."/>
            <person name="Szczecinska M."/>
            <person name="Mazdziarz M."/>
        </authorList>
    </citation>
    <scope>NUCLEOTIDE SEQUENCE [LARGE SCALE GENOMIC DNA]</scope>
    <source>
        <strain evidence="2">Rf_01</strain>
        <tissue evidence="2">Aerial parts of the thallus</tissue>
    </source>
</reference>
<comment type="caution">
    <text evidence="2">The sequence shown here is derived from an EMBL/GenBank/DDBJ whole genome shotgun (WGS) entry which is preliminary data.</text>
</comment>
<evidence type="ECO:0000256" key="1">
    <source>
        <dbReference type="SAM" id="MobiDB-lite"/>
    </source>
</evidence>
<dbReference type="AlphaFoldDB" id="A0ABD1YJJ8"/>
<evidence type="ECO:0000313" key="2">
    <source>
        <dbReference type="EMBL" id="KAL2630670.1"/>
    </source>
</evidence>
<feature type="compositionally biased region" description="Acidic residues" evidence="1">
    <location>
        <begin position="236"/>
        <end position="268"/>
    </location>
</feature>
<evidence type="ECO:0000313" key="3">
    <source>
        <dbReference type="Proteomes" id="UP001605036"/>
    </source>
</evidence>
<dbReference type="EMBL" id="JBHFFA010000004">
    <property type="protein sequence ID" value="KAL2630670.1"/>
    <property type="molecule type" value="Genomic_DNA"/>
</dbReference>